<comment type="similarity">
    <text evidence="1 8">Belongs to the tannase family.</text>
</comment>
<accession>A0A135TMN8</accession>
<evidence type="ECO:0000256" key="2">
    <source>
        <dbReference type="ARBA" id="ARBA00022487"/>
    </source>
</evidence>
<protein>
    <recommendedName>
        <fullName evidence="8">Carboxylic ester hydrolase</fullName>
        <ecNumber evidence="8">3.1.1.-</ecNumber>
    </recommendedName>
</protein>
<dbReference type="OrthoDB" id="3039123at2759"/>
<dbReference type="PANTHER" id="PTHR33938:SF13">
    <property type="entry name" value="CARBOXYLIC ESTER HYDROLASE"/>
    <property type="match status" value="1"/>
</dbReference>
<evidence type="ECO:0000256" key="8">
    <source>
        <dbReference type="RuleBase" id="RU361238"/>
    </source>
</evidence>
<keyword evidence="4" id="KW-0732">Signal</keyword>
<keyword evidence="3" id="KW-0479">Metal-binding</keyword>
<sequence>MFDTLNNYITSHLKSRFAWSPRALQAQIPLAMSLSLAQNCVPSTFSPVLYGAEILSLEANLVTNYSASVPSAFRYTSPAVQLTNATFCNVTITYTHPGQNDNLVTEAWLPENWNERFMAVGGGGWVAGRFFLSYNAMNGAIADGFATITTDAGLGSANEPSPWALNSPGNVNLYNLQNLASVSLKDEAIIGKSLIKSYYSQDPQYSYWAGCSQEAAATVVNATWHGHVTADGQRPYHGILPGADFTGNKPTSFNQPGIVMTSCNEKGCTDEPSNLGTAWFKLFIAKNETFDLTNMSREEYDALVYSGRQQYESIVETADPDLRQFKAAGGKMVTFHGLADNIIPPGGTEDYYKAVNEVIPDIQDFYRYFEAPGLGHCFGGVSGTPTGLFAQLRNWVENGTAPNQTPIQIAVGNATHNRILCPYPQKSVFNDGCGDASKAECWSCSESPVKSNTTKRAAPMFHGL</sequence>
<dbReference type="InterPro" id="IPR011118">
    <property type="entry name" value="Tannase/feruloyl_esterase"/>
</dbReference>
<dbReference type="EMBL" id="JFBX01000111">
    <property type="protein sequence ID" value="KXH49438.1"/>
    <property type="molecule type" value="Genomic_DNA"/>
</dbReference>
<dbReference type="EC" id="3.1.1.-" evidence="8"/>
<keyword evidence="7" id="KW-1015">Disulfide bond</keyword>
<evidence type="ECO:0000256" key="1">
    <source>
        <dbReference type="ARBA" id="ARBA00006249"/>
    </source>
</evidence>
<dbReference type="Proteomes" id="UP000070328">
    <property type="component" value="Unassembled WGS sequence"/>
</dbReference>
<proteinExistence type="inferred from homology"/>
<evidence type="ECO:0000256" key="6">
    <source>
        <dbReference type="ARBA" id="ARBA00022837"/>
    </source>
</evidence>
<evidence type="ECO:0000313" key="9">
    <source>
        <dbReference type="EMBL" id="KXH49438.1"/>
    </source>
</evidence>
<gene>
    <name evidence="9" type="ORF">CSIM01_03726</name>
</gene>
<evidence type="ECO:0000313" key="10">
    <source>
        <dbReference type="Proteomes" id="UP000070328"/>
    </source>
</evidence>
<dbReference type="AlphaFoldDB" id="A0A135TMN8"/>
<keyword evidence="10" id="KW-1185">Reference proteome</keyword>
<evidence type="ECO:0000256" key="5">
    <source>
        <dbReference type="ARBA" id="ARBA00022801"/>
    </source>
</evidence>
<keyword evidence="2" id="KW-0719">Serine esterase</keyword>
<comment type="caution">
    <text evidence="9">The sequence shown here is derived from an EMBL/GenBank/DDBJ whole genome shotgun (WGS) entry which is preliminary data.</text>
</comment>
<dbReference type="GO" id="GO:0030600">
    <property type="term" value="F:feruloyl esterase activity"/>
    <property type="evidence" value="ECO:0007669"/>
    <property type="project" value="UniProtKB-ARBA"/>
</dbReference>
<keyword evidence="5 8" id="KW-0378">Hydrolase</keyword>
<evidence type="ECO:0000256" key="3">
    <source>
        <dbReference type="ARBA" id="ARBA00022723"/>
    </source>
</evidence>
<evidence type="ECO:0000256" key="4">
    <source>
        <dbReference type="ARBA" id="ARBA00022729"/>
    </source>
</evidence>
<reference evidence="9 10" key="1">
    <citation type="submission" date="2014-02" db="EMBL/GenBank/DDBJ databases">
        <title>The genome sequence of Colletotrichum simmondsii CBS122122.</title>
        <authorList>
            <person name="Baroncelli R."/>
            <person name="Thon M.R."/>
        </authorList>
    </citation>
    <scope>NUCLEOTIDE SEQUENCE [LARGE SCALE GENOMIC DNA]</scope>
    <source>
        <strain evidence="9 10">CBS122122</strain>
    </source>
</reference>
<keyword evidence="6" id="KW-0106">Calcium</keyword>
<name>A0A135TMN8_9PEZI</name>
<dbReference type="Pfam" id="PF07519">
    <property type="entry name" value="Tannase"/>
    <property type="match status" value="2"/>
</dbReference>
<dbReference type="SUPFAM" id="SSF53474">
    <property type="entry name" value="alpha/beta-Hydrolases"/>
    <property type="match status" value="1"/>
</dbReference>
<dbReference type="GO" id="GO:0046872">
    <property type="term" value="F:metal ion binding"/>
    <property type="evidence" value="ECO:0007669"/>
    <property type="project" value="UniProtKB-KW"/>
</dbReference>
<dbReference type="InterPro" id="IPR029058">
    <property type="entry name" value="AB_hydrolase_fold"/>
</dbReference>
<dbReference type="PANTHER" id="PTHR33938">
    <property type="entry name" value="FERULOYL ESTERASE B-RELATED"/>
    <property type="match status" value="1"/>
</dbReference>
<organism evidence="9 10">
    <name type="scientific">Colletotrichum simmondsii</name>
    <dbReference type="NCBI Taxonomy" id="703756"/>
    <lineage>
        <taxon>Eukaryota</taxon>
        <taxon>Fungi</taxon>
        <taxon>Dikarya</taxon>
        <taxon>Ascomycota</taxon>
        <taxon>Pezizomycotina</taxon>
        <taxon>Sordariomycetes</taxon>
        <taxon>Hypocreomycetidae</taxon>
        <taxon>Glomerellales</taxon>
        <taxon>Glomerellaceae</taxon>
        <taxon>Colletotrichum</taxon>
        <taxon>Colletotrichum acutatum species complex</taxon>
    </lineage>
</organism>
<evidence type="ECO:0000256" key="7">
    <source>
        <dbReference type="ARBA" id="ARBA00023157"/>
    </source>
</evidence>